<name>A0A1I7B4X6_9BURK</name>
<proteinExistence type="predicted"/>
<evidence type="ECO:0000313" key="2">
    <source>
        <dbReference type="Proteomes" id="UP000198844"/>
    </source>
</evidence>
<accession>A0A1I7B4X6</accession>
<dbReference type="EMBL" id="FPBH01000004">
    <property type="protein sequence ID" value="SFT82202.1"/>
    <property type="molecule type" value="Genomic_DNA"/>
</dbReference>
<dbReference type="Proteomes" id="UP000198844">
    <property type="component" value="Unassembled WGS sequence"/>
</dbReference>
<protein>
    <submittedName>
        <fullName evidence="1">Uncharacterized protein</fullName>
    </submittedName>
</protein>
<evidence type="ECO:0000313" key="1">
    <source>
        <dbReference type="EMBL" id="SFT82202.1"/>
    </source>
</evidence>
<gene>
    <name evidence="1" type="ORF">SAMN05192563_1004177</name>
</gene>
<organism evidence="1 2">
    <name type="scientific">Paraburkholderia aspalathi</name>
    <dbReference type="NCBI Taxonomy" id="1324617"/>
    <lineage>
        <taxon>Bacteria</taxon>
        <taxon>Pseudomonadati</taxon>
        <taxon>Pseudomonadota</taxon>
        <taxon>Betaproteobacteria</taxon>
        <taxon>Burkholderiales</taxon>
        <taxon>Burkholderiaceae</taxon>
        <taxon>Paraburkholderia</taxon>
    </lineage>
</organism>
<dbReference type="AlphaFoldDB" id="A0A1I7B4X6"/>
<reference evidence="1 2" key="1">
    <citation type="submission" date="2016-10" db="EMBL/GenBank/DDBJ databases">
        <authorList>
            <person name="de Groot N.N."/>
        </authorList>
    </citation>
    <scope>NUCLEOTIDE SEQUENCE [LARGE SCALE GENOMIC DNA]</scope>
    <source>
        <strain evidence="1 2">LMG 27731</strain>
    </source>
</reference>
<sequence length="152" mass="17143">MSSSGFFVDSTTHAWLADIAAHAARTKAELPDIVDVMLEELVRRRYELPPLATLTRSAGHARSQLHESIYRAFVDSLDDDLKARVDALFLVRRGRTQWDELNREPKRPGPREIARFLEHIQAMNALADGLPPVPSVLSVAKRMQFVTEARPT</sequence>